<sequence>MADTDESASANDTTPKKGLGILGWSFTTLSALFLATAGFYASYSGVLGESGRIMNAANGSHSNPEKVPIFLELDPMMISVGDAGSIRQMRFRAFLQLEEGHRDVAALQPRILDIFSTYLRAVSVQKLEDPTALLDLRAQLLRRVQLLAGRDSVRDLLIIDFVIT</sequence>
<evidence type="ECO:0000256" key="4">
    <source>
        <dbReference type="ARBA" id="ARBA00022475"/>
    </source>
</evidence>
<dbReference type="Pfam" id="PF03748">
    <property type="entry name" value="FliL"/>
    <property type="match status" value="1"/>
</dbReference>
<keyword evidence="9 10" id="KW-0472">Membrane</keyword>
<keyword evidence="7 10" id="KW-0283">Flagellar rotation</keyword>
<comment type="similarity">
    <text evidence="3 10">Belongs to the FliL family.</text>
</comment>
<keyword evidence="11" id="KW-0966">Cell projection</keyword>
<evidence type="ECO:0000256" key="1">
    <source>
        <dbReference type="ARBA" id="ARBA00002254"/>
    </source>
</evidence>
<keyword evidence="8 10" id="KW-1133">Transmembrane helix</keyword>
<evidence type="ECO:0000256" key="2">
    <source>
        <dbReference type="ARBA" id="ARBA00004162"/>
    </source>
</evidence>
<keyword evidence="4" id="KW-1003">Cell membrane</keyword>
<organism evidence="11 12">
    <name type="scientific">Jannaschia faecimaris</name>
    <dbReference type="NCBI Taxonomy" id="1244108"/>
    <lineage>
        <taxon>Bacteria</taxon>
        <taxon>Pseudomonadati</taxon>
        <taxon>Pseudomonadota</taxon>
        <taxon>Alphaproteobacteria</taxon>
        <taxon>Rhodobacterales</taxon>
        <taxon>Roseobacteraceae</taxon>
        <taxon>Jannaschia</taxon>
    </lineage>
</organism>
<dbReference type="GO" id="GO:0005886">
    <property type="term" value="C:plasma membrane"/>
    <property type="evidence" value="ECO:0007669"/>
    <property type="project" value="UniProtKB-SubCell"/>
</dbReference>
<proteinExistence type="inferred from homology"/>
<keyword evidence="12" id="KW-1185">Reference proteome</keyword>
<dbReference type="Proteomes" id="UP000198914">
    <property type="component" value="Unassembled WGS sequence"/>
</dbReference>
<keyword evidence="11" id="KW-0282">Flagellum</keyword>
<evidence type="ECO:0000256" key="10">
    <source>
        <dbReference type="RuleBase" id="RU364125"/>
    </source>
</evidence>
<feature type="transmembrane region" description="Helical" evidence="10">
    <location>
        <begin position="21"/>
        <end position="43"/>
    </location>
</feature>
<protein>
    <recommendedName>
        <fullName evidence="10">Flagellar protein FliL</fullName>
    </recommendedName>
</protein>
<keyword evidence="5 10" id="KW-0145">Chemotaxis</keyword>
<evidence type="ECO:0000256" key="6">
    <source>
        <dbReference type="ARBA" id="ARBA00022692"/>
    </source>
</evidence>
<comment type="subcellular location">
    <subcellularLocation>
        <location evidence="10">Cell inner membrane</location>
    </subcellularLocation>
    <subcellularLocation>
        <location evidence="2">Cell membrane</location>
        <topology evidence="2">Single-pass membrane protein</topology>
    </subcellularLocation>
</comment>
<dbReference type="STRING" id="1244108.SAMN05444004_101467"/>
<dbReference type="GO" id="GO:0009425">
    <property type="term" value="C:bacterial-type flagellum basal body"/>
    <property type="evidence" value="ECO:0007669"/>
    <property type="project" value="InterPro"/>
</dbReference>
<reference evidence="12" key="1">
    <citation type="submission" date="2016-10" db="EMBL/GenBank/DDBJ databases">
        <authorList>
            <person name="Varghese N."/>
            <person name="Submissions S."/>
        </authorList>
    </citation>
    <scope>NUCLEOTIDE SEQUENCE [LARGE SCALE GENOMIC DNA]</scope>
    <source>
        <strain evidence="12">DSM 100420</strain>
    </source>
</reference>
<keyword evidence="10" id="KW-0997">Cell inner membrane</keyword>
<dbReference type="RefSeq" id="WP_092641676.1">
    <property type="nucleotide sequence ID" value="NZ_FNPX01000001.1"/>
</dbReference>
<comment type="function">
    <text evidence="1 10">Controls the rotational direction of flagella during chemotaxis.</text>
</comment>
<dbReference type="GO" id="GO:0071973">
    <property type="term" value="P:bacterial-type flagellum-dependent cell motility"/>
    <property type="evidence" value="ECO:0007669"/>
    <property type="project" value="InterPro"/>
</dbReference>
<dbReference type="EMBL" id="FNPX01000001">
    <property type="protein sequence ID" value="SDY44847.1"/>
    <property type="molecule type" value="Genomic_DNA"/>
</dbReference>
<accession>A0A1H3JY17</accession>
<evidence type="ECO:0000313" key="12">
    <source>
        <dbReference type="Proteomes" id="UP000198914"/>
    </source>
</evidence>
<keyword evidence="11" id="KW-0969">Cilium</keyword>
<evidence type="ECO:0000256" key="8">
    <source>
        <dbReference type="ARBA" id="ARBA00022989"/>
    </source>
</evidence>
<evidence type="ECO:0000256" key="3">
    <source>
        <dbReference type="ARBA" id="ARBA00008281"/>
    </source>
</evidence>
<name>A0A1H3JY17_9RHOB</name>
<dbReference type="OrthoDB" id="7619358at2"/>
<evidence type="ECO:0000256" key="9">
    <source>
        <dbReference type="ARBA" id="ARBA00023136"/>
    </source>
</evidence>
<evidence type="ECO:0000256" key="7">
    <source>
        <dbReference type="ARBA" id="ARBA00022779"/>
    </source>
</evidence>
<dbReference type="InterPro" id="IPR005503">
    <property type="entry name" value="FliL"/>
</dbReference>
<evidence type="ECO:0000313" key="11">
    <source>
        <dbReference type="EMBL" id="SDY44847.1"/>
    </source>
</evidence>
<evidence type="ECO:0000256" key="5">
    <source>
        <dbReference type="ARBA" id="ARBA00022500"/>
    </source>
</evidence>
<dbReference type="AlphaFoldDB" id="A0A1H3JY17"/>
<dbReference type="GO" id="GO:0006935">
    <property type="term" value="P:chemotaxis"/>
    <property type="evidence" value="ECO:0007669"/>
    <property type="project" value="UniProtKB-KW"/>
</dbReference>
<gene>
    <name evidence="11" type="ORF">SAMN05444004_101467</name>
</gene>
<keyword evidence="6 10" id="KW-0812">Transmembrane</keyword>